<feature type="transmembrane region" description="Helical" evidence="2">
    <location>
        <begin position="217"/>
        <end position="236"/>
    </location>
</feature>
<dbReference type="PANTHER" id="PTHR34219:SF1">
    <property type="entry name" value="PEPSY DOMAIN-CONTAINING PROTEIN"/>
    <property type="match status" value="1"/>
</dbReference>
<organism evidence="3">
    <name type="scientific">freshwater metagenome</name>
    <dbReference type="NCBI Taxonomy" id="449393"/>
    <lineage>
        <taxon>unclassified sequences</taxon>
        <taxon>metagenomes</taxon>
        <taxon>ecological metagenomes</taxon>
    </lineage>
</organism>
<evidence type="ECO:0000256" key="1">
    <source>
        <dbReference type="SAM" id="MobiDB-lite"/>
    </source>
</evidence>
<evidence type="ECO:0000256" key="2">
    <source>
        <dbReference type="SAM" id="Phobius"/>
    </source>
</evidence>
<dbReference type="EMBL" id="CAFBLN010000067">
    <property type="protein sequence ID" value="CAB4877482.1"/>
    <property type="molecule type" value="Genomic_DNA"/>
</dbReference>
<keyword evidence="2" id="KW-0472">Membrane</keyword>
<reference evidence="3" key="1">
    <citation type="submission" date="2020-05" db="EMBL/GenBank/DDBJ databases">
        <authorList>
            <person name="Chiriac C."/>
            <person name="Salcher M."/>
            <person name="Ghai R."/>
            <person name="Kavagutti S V."/>
        </authorList>
    </citation>
    <scope>NUCLEOTIDE SEQUENCE</scope>
</reference>
<gene>
    <name evidence="3" type="ORF">UFOPK3381_01153</name>
</gene>
<keyword evidence="2" id="KW-0812">Transmembrane</keyword>
<keyword evidence="2" id="KW-1133">Transmembrane helix</keyword>
<sequence length="521" mass="57120">MNDTTSTEEPTTKNAGVWRSLWRTHFYAGMIVGPFMIWMALSGLGILYSQPIQSLLHGGSNQVAIVNSRATLENQVSNAMHRFPKDSFAYITPGATATEATTVGLTEPNGETRIVWTNPYTGVVTGTMFSGKDLPGFLNRFHGSILPREWTMPVPNVAWLFDEGPAWNHVEIGEVLVEILAGWGLMLAVSGLYLWWPRRGSPVRWLPSKSRTGRRRWRDLHTFAGIFLAGFLTFSVTTGLPWAAFWGTSWQTAASHITPNKANFWSDSSPSSTSPRLGDMTRFGNPVAWAMQDDQPAPSGSPMPNMPGMNHGDKGSSVMSSAGLPARILSLDGVQSAMLQDGMLPNATIYPPTNAVEDGETTYGSYLVFNPWPSSVGQQGAMYFDEFTGKKLGESTAKEWGSLQFVTEFGVQTHMGTEFGLASRLFMTFGCLLVIWNFSTALMMWNRRRRGGLGIPRRPSAPRIAKPFGIALIALALLYPLWGASVLLLLVFDRLAIQRSDKLRRAFGMPPSSTSSGCGDS</sequence>
<evidence type="ECO:0000313" key="3">
    <source>
        <dbReference type="EMBL" id="CAB4877482.1"/>
    </source>
</evidence>
<proteinExistence type="predicted"/>
<dbReference type="AlphaFoldDB" id="A0A6J7E301"/>
<name>A0A6J7E301_9ZZZZ</name>
<dbReference type="Pfam" id="PF03929">
    <property type="entry name" value="PepSY_TM"/>
    <property type="match status" value="1"/>
</dbReference>
<protein>
    <submittedName>
        <fullName evidence="3">Unannotated protein</fullName>
    </submittedName>
</protein>
<feature type="transmembrane region" description="Helical" evidence="2">
    <location>
        <begin position="425"/>
        <end position="446"/>
    </location>
</feature>
<feature type="transmembrane region" description="Helical" evidence="2">
    <location>
        <begin position="175"/>
        <end position="196"/>
    </location>
</feature>
<feature type="transmembrane region" description="Helical" evidence="2">
    <location>
        <begin position="26"/>
        <end position="48"/>
    </location>
</feature>
<feature type="transmembrane region" description="Helical" evidence="2">
    <location>
        <begin position="467"/>
        <end position="492"/>
    </location>
</feature>
<feature type="region of interest" description="Disordered" evidence="1">
    <location>
        <begin position="293"/>
        <end position="317"/>
    </location>
</feature>
<accession>A0A6J7E301</accession>
<dbReference type="InterPro" id="IPR005625">
    <property type="entry name" value="PepSY-ass_TM"/>
</dbReference>
<dbReference type="PANTHER" id="PTHR34219">
    <property type="entry name" value="IRON-REGULATED INNER MEMBRANE PROTEIN-RELATED"/>
    <property type="match status" value="1"/>
</dbReference>